<dbReference type="Gene3D" id="1.10.1270.20">
    <property type="entry name" value="tRNA(m1g37)methyltransferase, domain 2"/>
    <property type="match status" value="1"/>
</dbReference>
<evidence type="ECO:0000256" key="6">
    <source>
        <dbReference type="ARBA" id="ARBA00014679"/>
    </source>
</evidence>
<comment type="function">
    <text evidence="1">Specifically methylates guanosine-37 in various tRNAs.</text>
</comment>
<dbReference type="GO" id="GO:0052906">
    <property type="term" value="F:tRNA (guanine(37)-N1)-methyltransferase activity"/>
    <property type="evidence" value="ECO:0007669"/>
    <property type="project" value="UniProtKB-EC"/>
</dbReference>
<evidence type="ECO:0000256" key="9">
    <source>
        <dbReference type="ARBA" id="ARBA00022679"/>
    </source>
</evidence>
<protein>
    <recommendedName>
        <fullName evidence="6">tRNA (guanine-N(1)-)-methyltransferase</fullName>
        <ecNumber evidence="5">2.1.1.228</ecNumber>
    </recommendedName>
    <alternativeName>
        <fullName evidence="12">M1G-methyltransferase</fullName>
    </alternativeName>
    <alternativeName>
        <fullName evidence="13">tRNA [GM37] methyltransferase</fullName>
    </alternativeName>
</protein>
<evidence type="ECO:0000256" key="1">
    <source>
        <dbReference type="ARBA" id="ARBA00002634"/>
    </source>
</evidence>
<dbReference type="GO" id="GO:0002939">
    <property type="term" value="P:tRNA N1-guanine methylation"/>
    <property type="evidence" value="ECO:0007669"/>
    <property type="project" value="TreeGrafter"/>
</dbReference>
<name>A0A3B1CUH9_9ZZZZ</name>
<keyword evidence="9 16" id="KW-0808">Transferase</keyword>
<evidence type="ECO:0000256" key="12">
    <source>
        <dbReference type="ARBA" id="ARBA00029736"/>
    </source>
</evidence>
<dbReference type="Gene3D" id="3.40.1280.10">
    <property type="match status" value="1"/>
</dbReference>
<keyword evidence="11" id="KW-0819">tRNA processing</keyword>
<reference evidence="16" key="1">
    <citation type="submission" date="2018-06" db="EMBL/GenBank/DDBJ databases">
        <authorList>
            <person name="Zhirakovskaya E."/>
        </authorList>
    </citation>
    <scope>NUCLEOTIDE SEQUENCE</scope>
</reference>
<evidence type="ECO:0000256" key="3">
    <source>
        <dbReference type="ARBA" id="ARBA00007630"/>
    </source>
</evidence>
<dbReference type="AlphaFoldDB" id="A0A3B1CUH9"/>
<sequence length="245" mass="27680">MRTLRFDIITIFPGMFESPFNESIVHRAREQGLLDIRAHDLRDYSLNKHKKVDDYPFGGGVGLVMNVEPIARAIDDIKKKVPKARTILMSPGGTPLNQEKAWELSREENLILVCGRYEGVDERVHQHCVDEEISIGDYVLSGGEIPAMVVIDTVSRLVPGVLGDENSVVEESFSDPLLEYPQYTRPRDFNGHKVPEVLVSGNHKNIQDWQRKQALEKTARVRPDLLKKLALSDQDKATLKELNIG</sequence>
<feature type="domain" description="tRNA methyltransferase TRMD/TRM10-type" evidence="15">
    <location>
        <begin position="4"/>
        <end position="228"/>
    </location>
</feature>
<dbReference type="NCBIfam" id="TIGR00088">
    <property type="entry name" value="trmD"/>
    <property type="match status" value="1"/>
</dbReference>
<dbReference type="InterPro" id="IPR016009">
    <property type="entry name" value="tRNA_MeTrfase_TRMD/TRM10"/>
</dbReference>
<dbReference type="PANTHER" id="PTHR46417:SF1">
    <property type="entry name" value="TRNA (GUANINE-N(1)-)-METHYLTRANSFERASE"/>
    <property type="match status" value="1"/>
</dbReference>
<dbReference type="PIRSF" id="PIRSF000386">
    <property type="entry name" value="tRNA_mtase"/>
    <property type="match status" value="1"/>
</dbReference>
<gene>
    <name evidence="16" type="ORF">MNBD_NITROSPINAE05-1018</name>
</gene>
<keyword evidence="7" id="KW-0963">Cytoplasm</keyword>
<evidence type="ECO:0000256" key="8">
    <source>
        <dbReference type="ARBA" id="ARBA00022603"/>
    </source>
</evidence>
<comment type="similarity">
    <text evidence="3">Belongs to the RNA methyltransferase TrmD family.</text>
</comment>
<evidence type="ECO:0000256" key="11">
    <source>
        <dbReference type="ARBA" id="ARBA00022694"/>
    </source>
</evidence>
<organism evidence="16">
    <name type="scientific">hydrothermal vent metagenome</name>
    <dbReference type="NCBI Taxonomy" id="652676"/>
    <lineage>
        <taxon>unclassified sequences</taxon>
        <taxon>metagenomes</taxon>
        <taxon>ecological metagenomes</taxon>
    </lineage>
</organism>
<dbReference type="FunFam" id="3.40.1280.10:FF:000001">
    <property type="entry name" value="tRNA (guanine-N(1)-)-methyltransferase"/>
    <property type="match status" value="1"/>
</dbReference>
<keyword evidence="10" id="KW-0949">S-adenosyl-L-methionine</keyword>
<dbReference type="FunFam" id="1.10.1270.20:FF:000001">
    <property type="entry name" value="tRNA (guanine-N(1)-)-methyltransferase"/>
    <property type="match status" value="1"/>
</dbReference>
<evidence type="ECO:0000256" key="7">
    <source>
        <dbReference type="ARBA" id="ARBA00022490"/>
    </source>
</evidence>
<dbReference type="EC" id="2.1.1.228" evidence="5"/>
<dbReference type="InterPro" id="IPR023148">
    <property type="entry name" value="tRNA_m1G_MeTrfase_C_sf"/>
</dbReference>
<evidence type="ECO:0000259" key="15">
    <source>
        <dbReference type="Pfam" id="PF01746"/>
    </source>
</evidence>
<dbReference type="NCBIfam" id="NF000648">
    <property type="entry name" value="PRK00026.1"/>
    <property type="match status" value="1"/>
</dbReference>
<evidence type="ECO:0000256" key="10">
    <source>
        <dbReference type="ARBA" id="ARBA00022691"/>
    </source>
</evidence>
<proteinExistence type="inferred from homology"/>
<dbReference type="PANTHER" id="PTHR46417">
    <property type="entry name" value="TRNA (GUANINE-N(1)-)-METHYLTRANSFERASE"/>
    <property type="match status" value="1"/>
</dbReference>
<accession>A0A3B1CUH9</accession>
<dbReference type="SUPFAM" id="SSF75217">
    <property type="entry name" value="alpha/beta knot"/>
    <property type="match status" value="1"/>
</dbReference>
<comment type="catalytic activity">
    <reaction evidence="14">
        <text>guanosine(37) in tRNA + S-adenosyl-L-methionine = N(1)-methylguanosine(37) in tRNA + S-adenosyl-L-homocysteine + H(+)</text>
        <dbReference type="Rhea" id="RHEA:36899"/>
        <dbReference type="Rhea" id="RHEA-COMP:10145"/>
        <dbReference type="Rhea" id="RHEA-COMP:10147"/>
        <dbReference type="ChEBI" id="CHEBI:15378"/>
        <dbReference type="ChEBI" id="CHEBI:57856"/>
        <dbReference type="ChEBI" id="CHEBI:59789"/>
        <dbReference type="ChEBI" id="CHEBI:73542"/>
        <dbReference type="ChEBI" id="CHEBI:74269"/>
        <dbReference type="EC" id="2.1.1.228"/>
    </reaction>
</comment>
<dbReference type="InterPro" id="IPR029026">
    <property type="entry name" value="tRNA_m1G_MTases_N"/>
</dbReference>
<evidence type="ECO:0000256" key="5">
    <source>
        <dbReference type="ARBA" id="ARBA00012807"/>
    </source>
</evidence>
<evidence type="ECO:0000313" key="16">
    <source>
        <dbReference type="EMBL" id="VAX30161.1"/>
    </source>
</evidence>
<dbReference type="EMBL" id="UOGG01000101">
    <property type="protein sequence ID" value="VAX30161.1"/>
    <property type="molecule type" value="Genomic_DNA"/>
</dbReference>
<keyword evidence="8 16" id="KW-0489">Methyltransferase</keyword>
<dbReference type="InterPro" id="IPR002649">
    <property type="entry name" value="tRNA_m1G_MeTrfase_TrmD"/>
</dbReference>
<evidence type="ECO:0000256" key="14">
    <source>
        <dbReference type="ARBA" id="ARBA00047783"/>
    </source>
</evidence>
<evidence type="ECO:0000256" key="13">
    <source>
        <dbReference type="ARBA" id="ARBA00033392"/>
    </source>
</evidence>
<dbReference type="Pfam" id="PF01746">
    <property type="entry name" value="tRNA_m1G_MT"/>
    <property type="match status" value="1"/>
</dbReference>
<dbReference type="HAMAP" id="MF_00605">
    <property type="entry name" value="TrmD"/>
    <property type="match status" value="1"/>
</dbReference>
<dbReference type="InterPro" id="IPR029028">
    <property type="entry name" value="Alpha/beta_knot_MTases"/>
</dbReference>
<comment type="subunit">
    <text evidence="4">Homodimer.</text>
</comment>
<comment type="subcellular location">
    <subcellularLocation>
        <location evidence="2">Cytoplasm</location>
    </subcellularLocation>
</comment>
<evidence type="ECO:0000256" key="2">
    <source>
        <dbReference type="ARBA" id="ARBA00004496"/>
    </source>
</evidence>
<dbReference type="CDD" id="cd18080">
    <property type="entry name" value="TrmD-like"/>
    <property type="match status" value="1"/>
</dbReference>
<dbReference type="GO" id="GO:0005829">
    <property type="term" value="C:cytosol"/>
    <property type="evidence" value="ECO:0007669"/>
    <property type="project" value="TreeGrafter"/>
</dbReference>
<evidence type="ECO:0000256" key="4">
    <source>
        <dbReference type="ARBA" id="ARBA00011738"/>
    </source>
</evidence>